<protein>
    <submittedName>
        <fullName evidence="8">Uncharacterized protein LOC108675276</fullName>
    </submittedName>
</protein>
<name>A0A8B7NYI1_HYAAZ</name>
<evidence type="ECO:0000256" key="4">
    <source>
        <dbReference type="ARBA" id="ARBA00022989"/>
    </source>
</evidence>
<evidence type="ECO:0000256" key="1">
    <source>
        <dbReference type="ARBA" id="ARBA00004651"/>
    </source>
</evidence>
<accession>A0A8B7NYI1</accession>
<comment type="subcellular location">
    <subcellularLocation>
        <location evidence="1">Cell membrane</location>
        <topology evidence="1">Multi-pass membrane protein</topology>
    </subcellularLocation>
</comment>
<evidence type="ECO:0000313" key="8">
    <source>
        <dbReference type="RefSeq" id="XP_018018760.2"/>
    </source>
</evidence>
<keyword evidence="3 6" id="KW-0812">Transmembrane</keyword>
<dbReference type="Proteomes" id="UP000694843">
    <property type="component" value="Unplaced"/>
</dbReference>
<evidence type="ECO:0000256" key="3">
    <source>
        <dbReference type="ARBA" id="ARBA00022692"/>
    </source>
</evidence>
<dbReference type="AlphaFoldDB" id="A0A8B7NYI1"/>
<proteinExistence type="predicted"/>
<dbReference type="GeneID" id="108675276"/>
<dbReference type="GO" id="GO:0050909">
    <property type="term" value="P:sensory perception of taste"/>
    <property type="evidence" value="ECO:0007669"/>
    <property type="project" value="InterPro"/>
</dbReference>
<keyword evidence="5 6" id="KW-0472">Membrane</keyword>
<feature type="transmembrane region" description="Helical" evidence="6">
    <location>
        <begin position="9"/>
        <end position="33"/>
    </location>
</feature>
<dbReference type="KEGG" id="hazt:108675276"/>
<dbReference type="GO" id="GO:0005886">
    <property type="term" value="C:plasma membrane"/>
    <property type="evidence" value="ECO:0007669"/>
    <property type="project" value="UniProtKB-SubCell"/>
</dbReference>
<dbReference type="RefSeq" id="XP_018018760.2">
    <property type="nucleotide sequence ID" value="XM_018163271.2"/>
</dbReference>
<keyword evidence="4 6" id="KW-1133">Transmembrane helix</keyword>
<dbReference type="InterPro" id="IPR013604">
    <property type="entry name" value="7TM_chemorcpt"/>
</dbReference>
<keyword evidence="2" id="KW-1003">Cell membrane</keyword>
<organism evidence="7 8">
    <name type="scientific">Hyalella azteca</name>
    <name type="common">Amphipod</name>
    <dbReference type="NCBI Taxonomy" id="294128"/>
    <lineage>
        <taxon>Eukaryota</taxon>
        <taxon>Metazoa</taxon>
        <taxon>Ecdysozoa</taxon>
        <taxon>Arthropoda</taxon>
        <taxon>Crustacea</taxon>
        <taxon>Multicrustacea</taxon>
        <taxon>Malacostraca</taxon>
        <taxon>Eumalacostraca</taxon>
        <taxon>Peracarida</taxon>
        <taxon>Amphipoda</taxon>
        <taxon>Senticaudata</taxon>
        <taxon>Talitrida</taxon>
        <taxon>Talitroidea</taxon>
        <taxon>Hyalellidae</taxon>
        <taxon>Hyalella</taxon>
    </lineage>
</organism>
<gene>
    <name evidence="8" type="primary">LOC108675276</name>
</gene>
<dbReference type="Pfam" id="PF08395">
    <property type="entry name" value="7tm_7"/>
    <property type="match status" value="1"/>
</dbReference>
<evidence type="ECO:0000256" key="2">
    <source>
        <dbReference type="ARBA" id="ARBA00022475"/>
    </source>
</evidence>
<feature type="transmembrane region" description="Helical" evidence="6">
    <location>
        <begin position="119"/>
        <end position="136"/>
    </location>
</feature>
<evidence type="ECO:0000256" key="6">
    <source>
        <dbReference type="SAM" id="Phobius"/>
    </source>
</evidence>
<reference evidence="8" key="1">
    <citation type="submission" date="2025-08" db="UniProtKB">
        <authorList>
            <consortium name="RefSeq"/>
        </authorList>
    </citation>
    <scope>IDENTIFICATION</scope>
    <source>
        <tissue evidence="8">Whole organism</tissue>
    </source>
</reference>
<evidence type="ECO:0000313" key="7">
    <source>
        <dbReference type="Proteomes" id="UP000694843"/>
    </source>
</evidence>
<feature type="transmembrane region" description="Helical" evidence="6">
    <location>
        <begin position="45"/>
        <end position="63"/>
    </location>
</feature>
<keyword evidence="7" id="KW-1185">Reference proteome</keyword>
<evidence type="ECO:0000256" key="5">
    <source>
        <dbReference type="ARBA" id="ARBA00023136"/>
    </source>
</evidence>
<sequence>MIQDEINNFFWFCTLIYSAAFVLFSAGVGFLSVMSGLTVNQSWSFVLYFVILLMPLGLLYHTADQLHDRKNRVIQKLAHLQLIAADPSEADQARRQLEFVRIQPGATAGSFFALSKAKLLGMIGFVGTYLVILLQFNGKATFLKDRFLNNTALQYGQLEDHN</sequence>